<dbReference type="AlphaFoldDB" id="A0AB36FNE7"/>
<accession>A0AB36FNE7</accession>
<evidence type="ECO:0000313" key="1">
    <source>
        <dbReference type="EMBL" id="OES24040.1"/>
    </source>
</evidence>
<keyword evidence="2" id="KW-1185">Reference proteome</keyword>
<dbReference type="Proteomes" id="UP000095392">
    <property type="component" value="Unassembled WGS sequence"/>
</dbReference>
<evidence type="ECO:0000313" key="2">
    <source>
        <dbReference type="Proteomes" id="UP000095392"/>
    </source>
</evidence>
<gene>
    <name evidence="1" type="ORF">BFV95_4879</name>
</gene>
<proteinExistence type="predicted"/>
<comment type="caution">
    <text evidence="1">The sequence shown here is derived from an EMBL/GenBank/DDBJ whole genome shotgun (WGS) entry which is preliminary data.</text>
</comment>
<sequence>MNHSYEALALTNQAHQKPWSVVRHNDNGGTEIICGCDEQSTAFERAKRFNAIRDYMQLDGEQRMALMIMLDVEKQPPSKAYSVCIDYIVEQRVANGEEAGRMVA</sequence>
<name>A0AB36FNE7_ALTMA</name>
<organism evidence="1 2">
    <name type="scientific">Alteromonas macleodii</name>
    <name type="common">Pseudoalteromonas macleodii</name>
    <dbReference type="NCBI Taxonomy" id="28108"/>
    <lineage>
        <taxon>Bacteria</taxon>
        <taxon>Pseudomonadati</taxon>
        <taxon>Pseudomonadota</taxon>
        <taxon>Gammaproteobacteria</taxon>
        <taxon>Alteromonadales</taxon>
        <taxon>Alteromonadaceae</taxon>
        <taxon>Alteromonas/Salinimonas group</taxon>
        <taxon>Alteromonas</taxon>
    </lineage>
</organism>
<dbReference type="EMBL" id="MIPY01000073">
    <property type="protein sequence ID" value="OES24040.1"/>
    <property type="molecule type" value="Genomic_DNA"/>
</dbReference>
<reference evidence="1 2" key="1">
    <citation type="submission" date="2016-09" db="EMBL/GenBank/DDBJ databases">
        <title>Draft Genome Sequence of four Alteromonas macleodii strains isolated from copper coupons and grown long-term at elevated copper levels.</title>
        <authorList>
            <person name="Cusick K."/>
            <person name="Dale J."/>
            <person name="Little B."/>
            <person name="Biffinger J."/>
        </authorList>
    </citation>
    <scope>NUCLEOTIDE SEQUENCE [LARGE SCALE GENOMIC DNA]</scope>
    <source>
        <strain evidence="1 2">KCP01</strain>
    </source>
</reference>
<protein>
    <submittedName>
        <fullName evidence="1">Uncharacterized protein</fullName>
    </submittedName>
</protein>